<feature type="compositionally biased region" description="Polar residues" evidence="1">
    <location>
        <begin position="515"/>
        <end position="538"/>
    </location>
</feature>
<gene>
    <name evidence="2" type="ORF">J437_LFUL008133</name>
</gene>
<organism evidence="2 3">
    <name type="scientific">Ladona fulva</name>
    <name type="common">Scarce chaser dragonfly</name>
    <name type="synonym">Libellula fulva</name>
    <dbReference type="NCBI Taxonomy" id="123851"/>
    <lineage>
        <taxon>Eukaryota</taxon>
        <taxon>Metazoa</taxon>
        <taxon>Ecdysozoa</taxon>
        <taxon>Arthropoda</taxon>
        <taxon>Hexapoda</taxon>
        <taxon>Insecta</taxon>
        <taxon>Pterygota</taxon>
        <taxon>Palaeoptera</taxon>
        <taxon>Odonata</taxon>
        <taxon>Epiprocta</taxon>
        <taxon>Anisoptera</taxon>
        <taxon>Libelluloidea</taxon>
        <taxon>Libellulidae</taxon>
        <taxon>Ladona</taxon>
    </lineage>
</organism>
<reference evidence="2" key="2">
    <citation type="submission" date="2017-10" db="EMBL/GenBank/DDBJ databases">
        <title>Ladona fulva Genome sequencing and assembly.</title>
        <authorList>
            <person name="Murali S."/>
            <person name="Richards S."/>
            <person name="Bandaranaike D."/>
            <person name="Bellair M."/>
            <person name="Blankenburg K."/>
            <person name="Chao H."/>
            <person name="Dinh H."/>
            <person name="Doddapaneni H."/>
            <person name="Dugan-Rocha S."/>
            <person name="Elkadiri S."/>
            <person name="Gnanaolivu R."/>
            <person name="Hernandez B."/>
            <person name="Skinner E."/>
            <person name="Javaid M."/>
            <person name="Lee S."/>
            <person name="Li M."/>
            <person name="Ming W."/>
            <person name="Munidasa M."/>
            <person name="Muniz J."/>
            <person name="Nguyen L."/>
            <person name="Hughes D."/>
            <person name="Osuji N."/>
            <person name="Pu L.-L."/>
            <person name="Puazo M."/>
            <person name="Qu C."/>
            <person name="Quiroz J."/>
            <person name="Raj R."/>
            <person name="Weissenberger G."/>
            <person name="Xin Y."/>
            <person name="Zou X."/>
            <person name="Han Y."/>
            <person name="Worley K."/>
            <person name="Muzny D."/>
            <person name="Gibbs R."/>
        </authorList>
    </citation>
    <scope>NUCLEOTIDE SEQUENCE</scope>
    <source>
        <strain evidence="2">Sampled in the wild</strain>
    </source>
</reference>
<dbReference type="Proteomes" id="UP000792457">
    <property type="component" value="Unassembled WGS sequence"/>
</dbReference>
<proteinExistence type="predicted"/>
<evidence type="ECO:0000256" key="1">
    <source>
        <dbReference type="SAM" id="MobiDB-lite"/>
    </source>
</evidence>
<keyword evidence="3" id="KW-1185">Reference proteome</keyword>
<protein>
    <recommendedName>
        <fullName evidence="4">Protein TOPAZ1</fullName>
    </recommendedName>
</protein>
<evidence type="ECO:0000313" key="2">
    <source>
        <dbReference type="EMBL" id="KAG8222736.1"/>
    </source>
</evidence>
<feature type="compositionally biased region" description="Low complexity" evidence="1">
    <location>
        <begin position="245"/>
        <end position="257"/>
    </location>
</feature>
<name>A0A8K0JU72_LADFU</name>
<accession>A0A8K0JU72</accession>
<comment type="caution">
    <text evidence="2">The sequence shown here is derived from an EMBL/GenBank/DDBJ whole genome shotgun (WGS) entry which is preliminary data.</text>
</comment>
<dbReference type="AlphaFoldDB" id="A0A8K0JU72"/>
<feature type="compositionally biased region" description="Basic and acidic residues" evidence="1">
    <location>
        <begin position="258"/>
        <end position="270"/>
    </location>
</feature>
<feature type="compositionally biased region" description="Polar residues" evidence="1">
    <location>
        <begin position="762"/>
        <end position="781"/>
    </location>
</feature>
<feature type="region of interest" description="Disordered" evidence="1">
    <location>
        <begin position="221"/>
        <end position="270"/>
    </location>
</feature>
<evidence type="ECO:0000313" key="3">
    <source>
        <dbReference type="Proteomes" id="UP000792457"/>
    </source>
</evidence>
<sequence>MVTLLTTLDEDRLLFCSEYAEMFGSLDNQLSNVSDSYIGDKCPSPSKNAEANDGHCMAPIEAENGILSMEESIQNENEKQEESISCTKDVRPEEIVADAGNLDVSKSELRDENVDDEALVEENSSINTVGVIVDETLPVTSVVSSEQNLDSKNDTQTAENTECSVGAGLDSHPKEELNFSASSQISEEIKEVPKKVDAKVESDGILVEQQKQSVVLVTSSMENDAESDSLCEEEQKRTTEEKNRNSNSTSSSPSKSMTETDKSKRSRSRDKNNKMIIFKGICYRFLSDACCRCRVFSHKFPPHFMQRMESSTSLDIYNTLLFAINNHLSRFLTSFGTACASILSSRKEGNFLMGFLTAYANEFKGNARFWNVILRHIIDCGNCCESSSLEIIMHIVKHILSDQGLPENMYRSLVGNIMAITCNFKDINRVCIVLDSLEFRGVSLQQCTVRKLLQLIHFACTEADRSRISYKIASALVVAYFLISQEDRELFCAMYEVLKRNGQEGLVEELERKSTTVSNDLNPQNDSHVAQLENSTEVTPRKMSRQSSMGLQSQGKKFRRISETEADTLVPSKRARVSSGPFAMQDFRRRGSSKNSYLTGNDLLRRQSSGAYSQHLESQYLSIEHQPSSSSMSSAFPSWSPVHQYGPNDVNERDRRDFEAAFSAPLTSPLPTSAHGCSLFPPGVRSKPNDPVNKSLPSSSLNEPSYKYWHSTMKKEDGKQSFLPNASRGLPRLIPDKCISPSIGKGFSKFGDPSAETKRFRNCSSPVMRNTPSTANSDDTSGSLIEQNVLEQPSSSSAISLSHLQKKPDSSSEKVLEEAFKKSKWSPGMVLSAFSPWLNTPKRQVQLSKLSCKILEQDFTKSAVSLKALLHCLGSQELRSNKKFDDIKKILSTVIFNLILRMVISDAWSDAYKFLRMASSANLPIFLAEAFIEEEMSISRKFLVLSEVCFRVNAMDEAIGYLNKGNLFGPVTCWKYPYLDGDLEIQVTFLSSLLSKLASGGFSETAPSIFMTIYTAQKGFYRPVDLTVHVNKVILCALNGSCIKQAYEVYNTLLTSAVRLPKTTYRALLIGLVSNQKYLLARNLYLEVCGLDVYPSFKENEILHEITVYSYWQKEEIFIILDNAIRIMYENEVKTNRHKEIQDLEMNIHIEVSDTPEDLSVPWIPLKDDGNEDCQDLIPHSLALTSNTLEEAHDRVSYVLEQMFIPPILFDCIVTKEELEELFTLHPDSLEAHIYERFYCDS</sequence>
<reference evidence="2" key="1">
    <citation type="submission" date="2013-04" db="EMBL/GenBank/DDBJ databases">
        <authorList>
            <person name="Qu J."/>
            <person name="Murali S.C."/>
            <person name="Bandaranaike D."/>
            <person name="Bellair M."/>
            <person name="Blankenburg K."/>
            <person name="Chao H."/>
            <person name="Dinh H."/>
            <person name="Doddapaneni H."/>
            <person name="Downs B."/>
            <person name="Dugan-Rocha S."/>
            <person name="Elkadiri S."/>
            <person name="Gnanaolivu R.D."/>
            <person name="Hernandez B."/>
            <person name="Javaid M."/>
            <person name="Jayaseelan J.C."/>
            <person name="Lee S."/>
            <person name="Li M."/>
            <person name="Ming W."/>
            <person name="Munidasa M."/>
            <person name="Muniz J."/>
            <person name="Nguyen L."/>
            <person name="Ongeri F."/>
            <person name="Osuji N."/>
            <person name="Pu L.-L."/>
            <person name="Puazo M."/>
            <person name="Qu C."/>
            <person name="Quiroz J."/>
            <person name="Raj R."/>
            <person name="Weissenberger G."/>
            <person name="Xin Y."/>
            <person name="Zou X."/>
            <person name="Han Y."/>
            <person name="Richards S."/>
            <person name="Worley K."/>
            <person name="Muzny D."/>
            <person name="Gibbs R."/>
        </authorList>
    </citation>
    <scope>NUCLEOTIDE SEQUENCE</scope>
    <source>
        <strain evidence="2">Sampled in the wild</strain>
    </source>
</reference>
<feature type="compositionally biased region" description="Basic and acidic residues" evidence="1">
    <location>
        <begin position="233"/>
        <end position="244"/>
    </location>
</feature>
<evidence type="ECO:0008006" key="4">
    <source>
        <dbReference type="Google" id="ProtNLM"/>
    </source>
</evidence>
<dbReference type="OrthoDB" id="10681585at2759"/>
<feature type="region of interest" description="Disordered" evidence="1">
    <location>
        <begin position="513"/>
        <end position="558"/>
    </location>
</feature>
<feature type="compositionally biased region" description="Polar residues" evidence="1">
    <location>
        <begin position="545"/>
        <end position="555"/>
    </location>
</feature>
<dbReference type="EMBL" id="KZ308143">
    <property type="protein sequence ID" value="KAG8222736.1"/>
    <property type="molecule type" value="Genomic_DNA"/>
</dbReference>
<feature type="region of interest" description="Disordered" evidence="1">
    <location>
        <begin position="750"/>
        <end position="781"/>
    </location>
</feature>
<feature type="compositionally biased region" description="Acidic residues" evidence="1">
    <location>
        <begin position="223"/>
        <end position="232"/>
    </location>
</feature>